<evidence type="ECO:0000313" key="14">
    <source>
        <dbReference type="Proteomes" id="UP000523863"/>
    </source>
</evidence>
<keyword evidence="4 10" id="KW-0808">Transferase</keyword>
<keyword evidence="7 10" id="KW-0472">Membrane</keyword>
<keyword evidence="2 10" id="KW-0132">Cell division</keyword>
<evidence type="ECO:0000256" key="8">
    <source>
        <dbReference type="ARBA" id="ARBA00023306"/>
    </source>
</evidence>
<dbReference type="InterPro" id="IPR006009">
    <property type="entry name" value="GlcNAc_MurG"/>
</dbReference>
<feature type="binding site" evidence="10">
    <location>
        <begin position="18"/>
        <end position="20"/>
    </location>
    <ligand>
        <name>UDP-N-acetyl-alpha-D-glucosamine</name>
        <dbReference type="ChEBI" id="CHEBI:57705"/>
    </ligand>
</feature>
<comment type="caution">
    <text evidence="10">Lacks conserved residue(s) required for the propagation of feature annotation.</text>
</comment>
<comment type="similarity">
    <text evidence="10">Belongs to the glycosyltransferase 28 family. MurG subfamily.</text>
</comment>
<dbReference type="EMBL" id="JACHBL010000001">
    <property type="protein sequence ID" value="MBB5597271.1"/>
    <property type="molecule type" value="Genomic_DNA"/>
</dbReference>
<evidence type="ECO:0000256" key="5">
    <source>
        <dbReference type="ARBA" id="ARBA00022960"/>
    </source>
</evidence>
<keyword evidence="9 10" id="KW-0961">Cell wall biogenesis/degradation</keyword>
<dbReference type="NCBIfam" id="TIGR01133">
    <property type="entry name" value="murG"/>
    <property type="match status" value="1"/>
</dbReference>
<keyword evidence="14" id="KW-1185">Reference proteome</keyword>
<feature type="domain" description="Glycosyl transferase family 28 C-terminal" evidence="12">
    <location>
        <begin position="196"/>
        <end position="359"/>
    </location>
</feature>
<dbReference type="Gene3D" id="3.40.50.2000">
    <property type="entry name" value="Glycogen Phosphorylase B"/>
    <property type="match status" value="2"/>
</dbReference>
<sequence length="384" mass="40397">MENSHNKPLSIVLAGGGTAGHISPMLAIADALKADDQATNITVVGTPSGMETRIVPLAGYELKTINRVPMPRRPSADLFKFPARFRAAIRQAGEILDAADADVAVGVGGYVCTPVYLAARRRRIPVVLHEANAKAGLANKLGARFAARVAAAFPGTGLERVEIVGMPMKSAIATIDRAERKRAARDFFGLDADRPTIVVTGGSLGAASLNQTIEAVLPKLPESNLQILHITGKGKAILNTTGAPLQRPGYVQTEFVDGMENAYAAADLFISRSGAGTVCELAAVGVPAILVPLPIGNGEQRLNAQPLVEAGGAHMVDDSGFTPEWFLSTVVPLALNEERLEAMSAASLRVGRRDAAQRMAQIIREEAFTHRAAETGASSTAKED</sequence>
<dbReference type="PANTHER" id="PTHR21015">
    <property type="entry name" value="UDP-N-ACETYLGLUCOSAMINE--N-ACETYLMURAMYL-(PENTAPEPTIDE) PYROPHOSPHORYL-UNDECAPRENOL N-ACETYLGLUCOSAMINE TRANSFERASE 1"/>
    <property type="match status" value="1"/>
</dbReference>
<evidence type="ECO:0000256" key="10">
    <source>
        <dbReference type="HAMAP-Rule" id="MF_00033"/>
    </source>
</evidence>
<comment type="subcellular location">
    <subcellularLocation>
        <location evidence="10">Cell membrane</location>
        <topology evidence="10">Peripheral membrane protein</topology>
        <orientation evidence="10">Cytoplasmic side</orientation>
    </subcellularLocation>
</comment>
<gene>
    <name evidence="10" type="primary">murG</name>
    <name evidence="13" type="ORF">BKA12_000351</name>
</gene>
<dbReference type="AlphaFoldDB" id="A0A7W8Y9F1"/>
<accession>A0A7W8Y9F1</accession>
<feature type="binding site" evidence="10">
    <location>
        <position position="203"/>
    </location>
    <ligand>
        <name>UDP-N-acetyl-alpha-D-glucosamine</name>
        <dbReference type="ChEBI" id="CHEBI:57705"/>
    </ligand>
</feature>
<feature type="binding site" evidence="10">
    <location>
        <position position="132"/>
    </location>
    <ligand>
        <name>UDP-N-acetyl-alpha-D-glucosamine</name>
        <dbReference type="ChEBI" id="CHEBI:57705"/>
    </ligand>
</feature>
<comment type="catalytic activity">
    <reaction evidence="10">
        <text>di-trans,octa-cis-undecaprenyl diphospho-N-acetyl-alpha-D-muramoyl-L-alanyl-D-glutamyl-meso-2,6-diaminopimeloyl-D-alanyl-D-alanine + UDP-N-acetyl-alpha-D-glucosamine = di-trans,octa-cis-undecaprenyl diphospho-[N-acetyl-alpha-D-glucosaminyl-(1-&gt;4)]-N-acetyl-alpha-D-muramoyl-L-alanyl-D-glutamyl-meso-2,6-diaminopimeloyl-D-alanyl-D-alanine + UDP + H(+)</text>
        <dbReference type="Rhea" id="RHEA:31227"/>
        <dbReference type="ChEBI" id="CHEBI:15378"/>
        <dbReference type="ChEBI" id="CHEBI:57705"/>
        <dbReference type="ChEBI" id="CHEBI:58223"/>
        <dbReference type="ChEBI" id="CHEBI:61387"/>
        <dbReference type="ChEBI" id="CHEBI:61388"/>
        <dbReference type="EC" id="2.4.1.227"/>
    </reaction>
</comment>
<dbReference type="Pfam" id="PF04101">
    <property type="entry name" value="Glyco_tran_28_C"/>
    <property type="match status" value="1"/>
</dbReference>
<reference evidence="13 14" key="1">
    <citation type="submission" date="2020-08" db="EMBL/GenBank/DDBJ databases">
        <title>Sequencing the genomes of 1000 actinobacteria strains.</title>
        <authorList>
            <person name="Klenk H.-P."/>
        </authorList>
    </citation>
    <scope>NUCLEOTIDE SEQUENCE [LARGE SCALE GENOMIC DNA]</scope>
    <source>
        <strain evidence="13 14">DSM 23694</strain>
    </source>
</reference>
<keyword evidence="6 10" id="KW-0573">Peptidoglycan synthesis</keyword>
<keyword evidence="8 10" id="KW-0131">Cell cycle</keyword>
<dbReference type="UniPathway" id="UPA00219"/>
<feature type="binding site" evidence="10">
    <location>
        <position position="300"/>
    </location>
    <ligand>
        <name>UDP-N-acetyl-alpha-D-glucosamine</name>
        <dbReference type="ChEBI" id="CHEBI:57705"/>
    </ligand>
</feature>
<dbReference type="InterPro" id="IPR007235">
    <property type="entry name" value="Glyco_trans_28_C"/>
</dbReference>
<keyword evidence="5 10" id="KW-0133">Cell shape</keyword>
<keyword evidence="1 10" id="KW-1003">Cell membrane</keyword>
<dbReference type="GO" id="GO:0050511">
    <property type="term" value="F:undecaprenyldiphospho-muramoylpentapeptide beta-N-acetylglucosaminyltransferase activity"/>
    <property type="evidence" value="ECO:0007669"/>
    <property type="project" value="UniProtKB-UniRule"/>
</dbReference>
<organism evidence="13 14">
    <name type="scientific">Neomicrococcus lactis</name>
    <dbReference type="NCBI Taxonomy" id="732241"/>
    <lineage>
        <taxon>Bacteria</taxon>
        <taxon>Bacillati</taxon>
        <taxon>Actinomycetota</taxon>
        <taxon>Actinomycetes</taxon>
        <taxon>Micrococcales</taxon>
        <taxon>Micrococcaceae</taxon>
        <taxon>Neomicrococcus</taxon>
    </lineage>
</organism>
<dbReference type="CDD" id="cd03785">
    <property type="entry name" value="GT28_MurG"/>
    <property type="match status" value="1"/>
</dbReference>
<dbReference type="Pfam" id="PF03033">
    <property type="entry name" value="Glyco_transf_28"/>
    <property type="match status" value="1"/>
</dbReference>
<keyword evidence="3 10" id="KW-0328">Glycosyltransferase</keyword>
<evidence type="ECO:0000256" key="7">
    <source>
        <dbReference type="ARBA" id="ARBA00023136"/>
    </source>
</evidence>
<dbReference type="RefSeq" id="WP_183640225.1">
    <property type="nucleotide sequence ID" value="NZ_JACHBL010000001.1"/>
</dbReference>
<comment type="pathway">
    <text evidence="10">Cell wall biogenesis; peptidoglycan biosynthesis.</text>
</comment>
<evidence type="ECO:0000259" key="12">
    <source>
        <dbReference type="Pfam" id="PF04101"/>
    </source>
</evidence>
<dbReference type="GO" id="GO:0051301">
    <property type="term" value="P:cell division"/>
    <property type="evidence" value="ECO:0007669"/>
    <property type="project" value="UniProtKB-KW"/>
</dbReference>
<dbReference type="PANTHER" id="PTHR21015:SF22">
    <property type="entry name" value="GLYCOSYLTRANSFERASE"/>
    <property type="match status" value="1"/>
</dbReference>
<dbReference type="EC" id="2.4.1.227" evidence="10"/>
<dbReference type="InterPro" id="IPR004276">
    <property type="entry name" value="GlycoTrans_28_N"/>
</dbReference>
<dbReference type="HAMAP" id="MF_00033">
    <property type="entry name" value="MurG"/>
    <property type="match status" value="1"/>
</dbReference>
<evidence type="ECO:0000256" key="3">
    <source>
        <dbReference type="ARBA" id="ARBA00022676"/>
    </source>
</evidence>
<evidence type="ECO:0000256" key="4">
    <source>
        <dbReference type="ARBA" id="ARBA00022679"/>
    </source>
</evidence>
<name>A0A7W8Y9F1_9MICC</name>
<feature type="domain" description="Glycosyltransferase family 28 N-terminal" evidence="11">
    <location>
        <begin position="11"/>
        <end position="150"/>
    </location>
</feature>
<comment type="function">
    <text evidence="10">Cell wall formation. Catalyzes the transfer of a GlcNAc subunit on undecaprenyl-pyrophosphoryl-MurNAc-pentapeptide (lipid intermediate I) to form undecaprenyl-pyrophosphoryl-MurNAc-(pentapeptide)GlcNAc (lipid intermediate II).</text>
</comment>
<evidence type="ECO:0000259" key="11">
    <source>
        <dbReference type="Pfam" id="PF03033"/>
    </source>
</evidence>
<dbReference type="GO" id="GO:0005975">
    <property type="term" value="P:carbohydrate metabolic process"/>
    <property type="evidence" value="ECO:0007669"/>
    <property type="project" value="InterPro"/>
</dbReference>
<dbReference type="SUPFAM" id="SSF53756">
    <property type="entry name" value="UDP-Glycosyltransferase/glycogen phosphorylase"/>
    <property type="match status" value="1"/>
</dbReference>
<evidence type="ECO:0000256" key="6">
    <source>
        <dbReference type="ARBA" id="ARBA00022984"/>
    </source>
</evidence>
<proteinExistence type="inferred from homology"/>
<dbReference type="GO" id="GO:0008360">
    <property type="term" value="P:regulation of cell shape"/>
    <property type="evidence" value="ECO:0007669"/>
    <property type="project" value="UniProtKB-KW"/>
</dbReference>
<evidence type="ECO:0000313" key="13">
    <source>
        <dbReference type="EMBL" id="MBB5597271.1"/>
    </source>
</evidence>
<dbReference type="GO" id="GO:0009252">
    <property type="term" value="P:peptidoglycan biosynthetic process"/>
    <property type="evidence" value="ECO:0007669"/>
    <property type="project" value="UniProtKB-UniRule"/>
</dbReference>
<dbReference type="Proteomes" id="UP000523863">
    <property type="component" value="Unassembled WGS sequence"/>
</dbReference>
<protein>
    <recommendedName>
        <fullName evidence="10">UDP-N-acetylglucosamine--N-acetylmuramyl-(pentapeptide) pyrophosphoryl-undecaprenol N-acetylglucosamine transferase</fullName>
        <ecNumber evidence="10">2.4.1.227</ecNumber>
    </recommendedName>
    <alternativeName>
        <fullName evidence="10">Undecaprenyl-PP-MurNAc-pentapeptide-UDPGlcNAc GlcNAc transferase</fullName>
    </alternativeName>
</protein>
<dbReference type="GO" id="GO:0071555">
    <property type="term" value="P:cell wall organization"/>
    <property type="evidence" value="ECO:0007669"/>
    <property type="project" value="UniProtKB-KW"/>
</dbReference>
<evidence type="ECO:0000256" key="2">
    <source>
        <dbReference type="ARBA" id="ARBA00022618"/>
    </source>
</evidence>
<evidence type="ECO:0000256" key="1">
    <source>
        <dbReference type="ARBA" id="ARBA00022475"/>
    </source>
</evidence>
<dbReference type="GO" id="GO:0005886">
    <property type="term" value="C:plasma membrane"/>
    <property type="evidence" value="ECO:0007669"/>
    <property type="project" value="UniProtKB-SubCell"/>
</dbReference>
<evidence type="ECO:0000256" key="9">
    <source>
        <dbReference type="ARBA" id="ARBA00023316"/>
    </source>
</evidence>
<comment type="caution">
    <text evidence="13">The sequence shown here is derived from an EMBL/GenBank/DDBJ whole genome shotgun (WGS) entry which is preliminary data.</text>
</comment>